<evidence type="ECO:0000313" key="3">
    <source>
        <dbReference type="Proteomes" id="UP000613193"/>
    </source>
</evidence>
<protein>
    <submittedName>
        <fullName evidence="2">Cupin domain-containing protein</fullName>
    </submittedName>
</protein>
<reference evidence="2" key="1">
    <citation type="submission" date="2020-12" db="EMBL/GenBank/DDBJ databases">
        <title>Bacterial novel species Mucilaginibacter sp. SD-g isolated from soil.</title>
        <authorList>
            <person name="Jung H.-Y."/>
        </authorList>
    </citation>
    <scope>NUCLEOTIDE SEQUENCE</scope>
    <source>
        <strain evidence="2">SD-g</strain>
    </source>
</reference>
<evidence type="ECO:0000259" key="1">
    <source>
        <dbReference type="Pfam" id="PF07883"/>
    </source>
</evidence>
<dbReference type="EMBL" id="JAEHFW010000002">
    <property type="protein sequence ID" value="MBK0380213.1"/>
    <property type="molecule type" value="Genomic_DNA"/>
</dbReference>
<dbReference type="Proteomes" id="UP000613193">
    <property type="component" value="Unassembled WGS sequence"/>
</dbReference>
<organism evidence="2 3">
    <name type="scientific">Mucilaginibacter segetis</name>
    <dbReference type="NCBI Taxonomy" id="2793071"/>
    <lineage>
        <taxon>Bacteria</taxon>
        <taxon>Pseudomonadati</taxon>
        <taxon>Bacteroidota</taxon>
        <taxon>Sphingobacteriia</taxon>
        <taxon>Sphingobacteriales</taxon>
        <taxon>Sphingobacteriaceae</taxon>
        <taxon>Mucilaginibacter</taxon>
    </lineage>
</organism>
<dbReference type="Pfam" id="PF07883">
    <property type="entry name" value="Cupin_2"/>
    <property type="match status" value="1"/>
</dbReference>
<evidence type="ECO:0000313" key="2">
    <source>
        <dbReference type="EMBL" id="MBK0380213.1"/>
    </source>
</evidence>
<name>A0A934UMY9_9SPHI</name>
<dbReference type="Gene3D" id="2.60.120.10">
    <property type="entry name" value="Jelly Rolls"/>
    <property type="match status" value="1"/>
</dbReference>
<dbReference type="SUPFAM" id="SSF51182">
    <property type="entry name" value="RmlC-like cupins"/>
    <property type="match status" value="1"/>
</dbReference>
<dbReference type="InterPro" id="IPR014710">
    <property type="entry name" value="RmlC-like_jellyroll"/>
</dbReference>
<feature type="domain" description="Cupin type-2" evidence="1">
    <location>
        <begin position="37"/>
        <end position="98"/>
    </location>
</feature>
<proteinExistence type="predicted"/>
<dbReference type="AlphaFoldDB" id="A0A934UMY9"/>
<dbReference type="RefSeq" id="WP_200066741.1">
    <property type="nucleotide sequence ID" value="NZ_JAEHFW010000002.1"/>
</dbReference>
<sequence>MKLVEIEPDRRIKINTILSKACSGGKLTIIEYLVGIGAGCTAHVCPHEDKVLYVAEGKFLLLAGGYKYIAEKGSNILIPCNTWHNFKNIGTITGKLLVTLTPLNKTKMPNNLTPKVKIFGNNILKLKKTPQTFEVVLI</sequence>
<accession>A0A934UMY9</accession>
<dbReference type="InterPro" id="IPR011051">
    <property type="entry name" value="RmlC_Cupin_sf"/>
</dbReference>
<dbReference type="InterPro" id="IPR013096">
    <property type="entry name" value="Cupin_2"/>
</dbReference>
<gene>
    <name evidence="2" type="ORF">I5M19_12890</name>
</gene>
<keyword evidence="3" id="KW-1185">Reference proteome</keyword>
<comment type="caution">
    <text evidence="2">The sequence shown here is derived from an EMBL/GenBank/DDBJ whole genome shotgun (WGS) entry which is preliminary data.</text>
</comment>